<feature type="region of interest" description="Disordered" evidence="1">
    <location>
        <begin position="152"/>
        <end position="189"/>
    </location>
</feature>
<dbReference type="EMBL" id="CAWYQH010000079">
    <property type="protein sequence ID" value="CAK8681462.1"/>
    <property type="molecule type" value="Genomic_DNA"/>
</dbReference>
<sequence length="380" mass="42993">MDIRQFSTTSTFFPSSKCRVKMCNRTKPGSPTCQQFWPSNFFQAVCSNIPITGVSFVLCYLVTAASLECLDGFFEIAFGTNTFEAFAAWKSKGPNHVGMLIVSLLEAAYDKLGFSLQMLGGLLIKDLLFIRTIQRLQRRFFKFRKRPKKVFSQNYDGNSKNKKFSEDGKNNTNPKFGRRRKSPQVQGNRLVSSPTQLLYHMMREIPSSGQFSQAKKTTLQLFSHLKKTLMSRYYPVLRISPELNQSDAGQTIPRCHAFFEERAQMGDASAAILKPQQLPQTLNVTLEASMMQPPRYETHELFEDDIPIVVDDIIDEQPQQAADNASVISSVRCGVIHSSGGDAQVANKHRRPRTAAVEAVIAETNRRGFAIEYLRPQRIR</sequence>
<comment type="caution">
    <text evidence="2">The sequence shown here is derived from an EMBL/GenBank/DDBJ whole genome shotgun (WGS) entry which is preliminary data.</text>
</comment>
<name>A0ABP0FP91_CLALP</name>
<reference evidence="2 3" key="1">
    <citation type="submission" date="2024-02" db="EMBL/GenBank/DDBJ databases">
        <authorList>
            <person name="Daric V."/>
            <person name="Darras S."/>
        </authorList>
    </citation>
    <scope>NUCLEOTIDE SEQUENCE [LARGE SCALE GENOMIC DNA]</scope>
</reference>
<dbReference type="Proteomes" id="UP001642483">
    <property type="component" value="Unassembled WGS sequence"/>
</dbReference>
<protein>
    <submittedName>
        <fullName evidence="2">Uncharacterized protein</fullName>
    </submittedName>
</protein>
<accession>A0ABP0FP91</accession>
<proteinExistence type="predicted"/>
<evidence type="ECO:0000313" key="2">
    <source>
        <dbReference type="EMBL" id="CAK8681462.1"/>
    </source>
</evidence>
<gene>
    <name evidence="2" type="ORF">CVLEPA_LOCUS11661</name>
</gene>
<keyword evidence="3" id="KW-1185">Reference proteome</keyword>
<organism evidence="2 3">
    <name type="scientific">Clavelina lepadiformis</name>
    <name type="common">Light-bulb sea squirt</name>
    <name type="synonym">Ascidia lepadiformis</name>
    <dbReference type="NCBI Taxonomy" id="159417"/>
    <lineage>
        <taxon>Eukaryota</taxon>
        <taxon>Metazoa</taxon>
        <taxon>Chordata</taxon>
        <taxon>Tunicata</taxon>
        <taxon>Ascidiacea</taxon>
        <taxon>Aplousobranchia</taxon>
        <taxon>Clavelinidae</taxon>
        <taxon>Clavelina</taxon>
    </lineage>
</organism>
<evidence type="ECO:0000313" key="3">
    <source>
        <dbReference type="Proteomes" id="UP001642483"/>
    </source>
</evidence>
<evidence type="ECO:0000256" key="1">
    <source>
        <dbReference type="SAM" id="MobiDB-lite"/>
    </source>
</evidence>